<gene>
    <name evidence="2" type="ORF">P4G45_13525</name>
    <name evidence="3" type="ORF">P8936_13935</name>
</gene>
<dbReference type="Gene3D" id="3.40.50.720">
    <property type="entry name" value="NAD(P)-binding Rossmann-like Domain"/>
    <property type="match status" value="1"/>
</dbReference>
<dbReference type="InterPro" id="IPR016040">
    <property type="entry name" value="NAD(P)-bd_dom"/>
</dbReference>
<dbReference type="InterPro" id="IPR036291">
    <property type="entry name" value="NAD(P)-bd_dom_sf"/>
</dbReference>
<dbReference type="InterPro" id="IPR051606">
    <property type="entry name" value="Polyketide_Oxido-like"/>
</dbReference>
<dbReference type="GO" id="GO:0016646">
    <property type="term" value="F:oxidoreductase activity, acting on the CH-NH group of donors, NAD or NADP as acceptor"/>
    <property type="evidence" value="ECO:0007669"/>
    <property type="project" value="TreeGrafter"/>
</dbReference>
<dbReference type="KEGG" id="epl:P4G45_13525"/>
<dbReference type="AlphaFoldDB" id="A0AAU7CX74"/>
<reference evidence="2" key="1">
    <citation type="submission" date="2023-03" db="EMBL/GenBank/DDBJ databases">
        <title>Edaphobacter sp.</title>
        <authorList>
            <person name="Huber K.J."/>
            <person name="Papendorf J."/>
            <person name="Pilke C."/>
            <person name="Bunk B."/>
            <person name="Sproeer C."/>
            <person name="Pester M."/>
        </authorList>
    </citation>
    <scope>NUCLEOTIDE SEQUENCE</scope>
    <source>
        <strain evidence="2">DSM 109919</strain>
        <strain evidence="3">DSM 109920</strain>
    </source>
</reference>
<name>A0AAU7CX74_9BACT</name>
<dbReference type="Pfam" id="PF13460">
    <property type="entry name" value="NAD_binding_10"/>
    <property type="match status" value="1"/>
</dbReference>
<accession>A0AAU7CX74</accession>
<accession>A0AAU7D6K0</accession>
<dbReference type="PANTHER" id="PTHR43355">
    <property type="entry name" value="FLAVIN REDUCTASE (NADPH)"/>
    <property type="match status" value="1"/>
</dbReference>
<dbReference type="CDD" id="cd05244">
    <property type="entry name" value="BVR-B_like_SDR_a"/>
    <property type="match status" value="1"/>
</dbReference>
<sequence>MHIVLFGATGHSGSRILTELLSRGHQVTAITRDPAKLSPQPNLTIKQGDADSVAAIAANIKGADAVVSAYAPPADNTDQILPVTQYFIEAIKQVGTSGKAPRFLYVGGAASLEVAPGVTLLDSGHLPAAWQAIAKSHSDALALIKKSDINWTSFSPAAFFEPGQRTGKFRLGKDQLITDAQGNSKISMEDYAIALVDELEKPQHERQRFTIGY</sequence>
<dbReference type="EMBL" id="CP121195">
    <property type="protein sequence ID" value="XBH12782.1"/>
    <property type="molecule type" value="Genomic_DNA"/>
</dbReference>
<feature type="domain" description="NAD(P)-binding" evidence="1">
    <location>
        <begin position="7"/>
        <end position="202"/>
    </location>
</feature>
<dbReference type="RefSeq" id="WP_348267008.1">
    <property type="nucleotide sequence ID" value="NZ_CP121194.1"/>
</dbReference>
<organism evidence="2">
    <name type="scientific">Edaphobacter paludis</name>
    <dbReference type="NCBI Taxonomy" id="3035702"/>
    <lineage>
        <taxon>Bacteria</taxon>
        <taxon>Pseudomonadati</taxon>
        <taxon>Acidobacteriota</taxon>
        <taxon>Terriglobia</taxon>
        <taxon>Terriglobales</taxon>
        <taxon>Acidobacteriaceae</taxon>
        <taxon>Edaphobacter</taxon>
    </lineage>
</organism>
<evidence type="ECO:0000313" key="2">
    <source>
        <dbReference type="EMBL" id="XBH09497.1"/>
    </source>
</evidence>
<proteinExistence type="predicted"/>
<evidence type="ECO:0000313" key="3">
    <source>
        <dbReference type="EMBL" id="XBH12782.1"/>
    </source>
</evidence>
<evidence type="ECO:0000259" key="1">
    <source>
        <dbReference type="Pfam" id="PF13460"/>
    </source>
</evidence>
<dbReference type="SUPFAM" id="SSF51735">
    <property type="entry name" value="NAD(P)-binding Rossmann-fold domains"/>
    <property type="match status" value="1"/>
</dbReference>
<dbReference type="EMBL" id="CP121194">
    <property type="protein sequence ID" value="XBH09497.1"/>
    <property type="molecule type" value="Genomic_DNA"/>
</dbReference>
<dbReference type="PANTHER" id="PTHR43355:SF2">
    <property type="entry name" value="FLAVIN REDUCTASE (NADPH)"/>
    <property type="match status" value="1"/>
</dbReference>
<protein>
    <submittedName>
        <fullName evidence="2">NAD(P)-dependent oxidoreductase</fullName>
    </submittedName>
</protein>